<keyword evidence="3 5" id="KW-1133">Transmembrane helix</keyword>
<organism evidence="7 8">
    <name type="scientific">Catenulispora subtropica</name>
    <dbReference type="NCBI Taxonomy" id="450798"/>
    <lineage>
        <taxon>Bacteria</taxon>
        <taxon>Bacillati</taxon>
        <taxon>Actinomycetota</taxon>
        <taxon>Actinomycetes</taxon>
        <taxon>Catenulisporales</taxon>
        <taxon>Catenulisporaceae</taxon>
        <taxon>Catenulispora</taxon>
    </lineage>
</organism>
<feature type="transmembrane region" description="Helical" evidence="5">
    <location>
        <begin position="346"/>
        <end position="368"/>
    </location>
</feature>
<comment type="subcellular location">
    <subcellularLocation>
        <location evidence="1">Cell membrane</location>
        <topology evidence="1">Multi-pass membrane protein</topology>
    </subcellularLocation>
</comment>
<feature type="transmembrane region" description="Helical" evidence="5">
    <location>
        <begin position="20"/>
        <end position="44"/>
    </location>
</feature>
<sequence length="497" mass="49601">MQDGISDNEGTNPESTARVLGTMVVLAGAVAVFATDNYVTASLLPSVLSDVGGERYFAWTATAFLVSSVFAALLISKVLTRFATRGAVLIGLTVFGVGTALCALSPSIWVLLAGRLVQGLGGGLMSGVSLAAMRMVLPERLWGRMLAVISLMWAVGNVAGPALGGVFAELHAWRWGFGVMVAASVVIGLVAVRSLPAGGETGQARDQPADGAAAEPWPAGSLVLVTVGAAAVSLAGIVPKGAATGAMIALGAALIAAFLRHERHATDRILPALTYARGSRLRWYYLGIAGLTIGVTAETFIPLFGQRLAGLTPLSAGFLGAALSMGWSAAQLATSRITGEAAVRRFRVAAPAVVAVGLALTAAGQHAHAGGGAVALWVVTLAVTGAGIGMGFARFAFPVMSSIEDAAEATKAAAGLNVVQVIAGTFGSALGGVLVNVGAPSDQDSARLLYGGLAVLALVGLAAGIRTASRSGSSVVGTAAAEPAAEVAAAESVPAAA</sequence>
<feature type="transmembrane region" description="Helical" evidence="5">
    <location>
        <begin position="145"/>
        <end position="167"/>
    </location>
</feature>
<feature type="transmembrane region" description="Helical" evidence="5">
    <location>
        <begin position="374"/>
        <end position="393"/>
    </location>
</feature>
<evidence type="ECO:0000256" key="3">
    <source>
        <dbReference type="ARBA" id="ARBA00022989"/>
    </source>
</evidence>
<feature type="transmembrane region" description="Helical" evidence="5">
    <location>
        <begin position="241"/>
        <end position="259"/>
    </location>
</feature>
<comment type="caution">
    <text evidence="7">The sequence shown here is derived from an EMBL/GenBank/DDBJ whole genome shotgun (WGS) entry which is preliminary data.</text>
</comment>
<dbReference type="InterPro" id="IPR011701">
    <property type="entry name" value="MFS"/>
</dbReference>
<dbReference type="Proteomes" id="UP001499854">
    <property type="component" value="Unassembled WGS sequence"/>
</dbReference>
<dbReference type="PANTHER" id="PTHR23501">
    <property type="entry name" value="MAJOR FACILITATOR SUPERFAMILY"/>
    <property type="match status" value="1"/>
</dbReference>
<dbReference type="InterPro" id="IPR036259">
    <property type="entry name" value="MFS_trans_sf"/>
</dbReference>
<feature type="domain" description="Major facilitator superfamily (MFS) profile" evidence="6">
    <location>
        <begin position="22"/>
        <end position="469"/>
    </location>
</feature>
<keyword evidence="8" id="KW-1185">Reference proteome</keyword>
<dbReference type="EMBL" id="BAAAQM010000033">
    <property type="protein sequence ID" value="GAA1984454.1"/>
    <property type="molecule type" value="Genomic_DNA"/>
</dbReference>
<proteinExistence type="predicted"/>
<evidence type="ECO:0000256" key="2">
    <source>
        <dbReference type="ARBA" id="ARBA00022692"/>
    </source>
</evidence>
<evidence type="ECO:0000256" key="4">
    <source>
        <dbReference type="ARBA" id="ARBA00023136"/>
    </source>
</evidence>
<feature type="transmembrane region" description="Helical" evidence="5">
    <location>
        <begin position="414"/>
        <end position="435"/>
    </location>
</feature>
<dbReference type="SUPFAM" id="SSF103473">
    <property type="entry name" value="MFS general substrate transporter"/>
    <property type="match status" value="1"/>
</dbReference>
<feature type="transmembrane region" description="Helical" evidence="5">
    <location>
        <begin position="173"/>
        <end position="195"/>
    </location>
</feature>
<feature type="transmembrane region" description="Helical" evidence="5">
    <location>
        <begin position="56"/>
        <end position="75"/>
    </location>
</feature>
<feature type="transmembrane region" description="Helical" evidence="5">
    <location>
        <begin position="283"/>
        <end position="304"/>
    </location>
</feature>
<feature type="transmembrane region" description="Helical" evidence="5">
    <location>
        <begin position="316"/>
        <end position="334"/>
    </location>
</feature>
<feature type="transmembrane region" description="Helical" evidence="5">
    <location>
        <begin position="87"/>
        <end position="110"/>
    </location>
</feature>
<reference evidence="8" key="1">
    <citation type="journal article" date="2019" name="Int. J. Syst. Evol. Microbiol.">
        <title>The Global Catalogue of Microorganisms (GCM) 10K type strain sequencing project: providing services to taxonomists for standard genome sequencing and annotation.</title>
        <authorList>
            <consortium name="The Broad Institute Genomics Platform"/>
            <consortium name="The Broad Institute Genome Sequencing Center for Infectious Disease"/>
            <person name="Wu L."/>
            <person name="Ma J."/>
        </authorList>
    </citation>
    <scope>NUCLEOTIDE SEQUENCE [LARGE SCALE GENOMIC DNA]</scope>
    <source>
        <strain evidence="8">JCM 16013</strain>
    </source>
</reference>
<dbReference type="Pfam" id="PF07690">
    <property type="entry name" value="MFS_1"/>
    <property type="match status" value="1"/>
</dbReference>
<feature type="transmembrane region" description="Helical" evidence="5">
    <location>
        <begin position="447"/>
        <end position="465"/>
    </location>
</feature>
<feature type="transmembrane region" description="Helical" evidence="5">
    <location>
        <begin position="116"/>
        <end position="133"/>
    </location>
</feature>
<keyword evidence="4 5" id="KW-0472">Membrane</keyword>
<evidence type="ECO:0000259" key="6">
    <source>
        <dbReference type="PROSITE" id="PS50850"/>
    </source>
</evidence>
<name>A0ABP5DQ84_9ACTN</name>
<evidence type="ECO:0000256" key="1">
    <source>
        <dbReference type="ARBA" id="ARBA00004651"/>
    </source>
</evidence>
<dbReference type="InterPro" id="IPR020846">
    <property type="entry name" value="MFS_dom"/>
</dbReference>
<evidence type="ECO:0000313" key="8">
    <source>
        <dbReference type="Proteomes" id="UP001499854"/>
    </source>
</evidence>
<dbReference type="Gene3D" id="1.20.1250.20">
    <property type="entry name" value="MFS general substrate transporter like domains"/>
    <property type="match status" value="1"/>
</dbReference>
<gene>
    <name evidence="7" type="ORF">GCM10009838_52940</name>
</gene>
<feature type="transmembrane region" description="Helical" evidence="5">
    <location>
        <begin position="216"/>
        <end position="235"/>
    </location>
</feature>
<keyword evidence="2 5" id="KW-0812">Transmembrane</keyword>
<dbReference type="PROSITE" id="PS50850">
    <property type="entry name" value="MFS"/>
    <property type="match status" value="1"/>
</dbReference>
<dbReference type="Gene3D" id="1.20.1720.10">
    <property type="entry name" value="Multidrug resistance protein D"/>
    <property type="match status" value="1"/>
</dbReference>
<dbReference type="PANTHER" id="PTHR23501:SF154">
    <property type="entry name" value="MULTIDRUG-EFFLUX TRANSPORTER RV1634-RELATED"/>
    <property type="match status" value="1"/>
</dbReference>
<protein>
    <submittedName>
        <fullName evidence="7">MFS transporter</fullName>
    </submittedName>
</protein>
<evidence type="ECO:0000256" key="5">
    <source>
        <dbReference type="SAM" id="Phobius"/>
    </source>
</evidence>
<evidence type="ECO:0000313" key="7">
    <source>
        <dbReference type="EMBL" id="GAA1984454.1"/>
    </source>
</evidence>
<accession>A0ABP5DQ84</accession>